<dbReference type="Proteomes" id="UP000824024">
    <property type="component" value="Unassembled WGS sequence"/>
</dbReference>
<comment type="subunit">
    <text evidence="5">Homodimer.</text>
</comment>
<dbReference type="FunFam" id="3.20.20.70:FF:000047">
    <property type="entry name" value="3-dehydroquinate dehydratase"/>
    <property type="match status" value="1"/>
</dbReference>
<sequence>MENLNIKGIRIGLGRPVICIPVVAEGKEEIISRIRELGEKHAPMIEWRADLFENVQDPEQVKEILEAVKDAVPDTVFLFTIRTVKQGGRGEMEEKMILYLNELAAKSGCVDLIDLEFFEATRPEKAIRRLQRMGVRVIASHHDFQETPDNRILRMLLEQMEAGGADIAKLAVMPKNAGDVLRLMALTNEVREKYPDLPVVTMSMGGLGVLSRIGGELSGSCITFGAHGAVSAPGQLQADELGDILDTIHKSMSGK</sequence>
<dbReference type="InterPro" id="IPR050146">
    <property type="entry name" value="Type-I_3-dehydroquinase"/>
</dbReference>
<dbReference type="AlphaFoldDB" id="A0A9D2D3H3"/>
<keyword evidence="5" id="KW-0028">Amino-acid biosynthesis</keyword>
<dbReference type="InterPro" id="IPR001381">
    <property type="entry name" value="DHquinase_I"/>
</dbReference>
<dbReference type="GO" id="GO:0009073">
    <property type="term" value="P:aromatic amino acid family biosynthetic process"/>
    <property type="evidence" value="ECO:0007669"/>
    <property type="project" value="UniProtKB-KW"/>
</dbReference>
<dbReference type="PANTHER" id="PTHR43699">
    <property type="entry name" value="3-DEHYDROQUINATE DEHYDRATASE"/>
    <property type="match status" value="1"/>
</dbReference>
<keyword evidence="4 5" id="KW-0704">Schiff base</keyword>
<feature type="binding site" evidence="5">
    <location>
        <position position="82"/>
    </location>
    <ligand>
        <name>3-dehydroquinate</name>
        <dbReference type="ChEBI" id="CHEBI:32364"/>
    </ligand>
</feature>
<evidence type="ECO:0000256" key="4">
    <source>
        <dbReference type="ARBA" id="ARBA00023270"/>
    </source>
</evidence>
<reference evidence="6" key="2">
    <citation type="submission" date="2021-04" db="EMBL/GenBank/DDBJ databases">
        <authorList>
            <person name="Gilroy R."/>
        </authorList>
    </citation>
    <scope>NUCLEOTIDE SEQUENCE</scope>
    <source>
        <strain evidence="6">CHK192-9172</strain>
    </source>
</reference>
<dbReference type="InterPro" id="IPR013785">
    <property type="entry name" value="Aldolase_TIM"/>
</dbReference>
<dbReference type="EC" id="4.2.1.10" evidence="5"/>
<keyword evidence="2 5" id="KW-0057">Aromatic amino acid biosynthesis</keyword>
<dbReference type="GO" id="GO:0008652">
    <property type="term" value="P:amino acid biosynthetic process"/>
    <property type="evidence" value="ECO:0007669"/>
    <property type="project" value="UniProtKB-KW"/>
</dbReference>
<feature type="binding site" evidence="5">
    <location>
        <position position="231"/>
    </location>
    <ligand>
        <name>3-dehydroquinate</name>
        <dbReference type="ChEBI" id="CHEBI:32364"/>
    </ligand>
</feature>
<feature type="binding site" evidence="5">
    <location>
        <begin position="46"/>
        <end position="48"/>
    </location>
    <ligand>
        <name>3-dehydroquinate</name>
        <dbReference type="ChEBI" id="CHEBI:32364"/>
    </ligand>
</feature>
<dbReference type="GO" id="GO:0009423">
    <property type="term" value="P:chorismate biosynthetic process"/>
    <property type="evidence" value="ECO:0007669"/>
    <property type="project" value="UniProtKB-UniRule"/>
</dbReference>
<evidence type="ECO:0000256" key="2">
    <source>
        <dbReference type="ARBA" id="ARBA00023141"/>
    </source>
</evidence>
<keyword evidence="3 5" id="KW-0456">Lyase</keyword>
<comment type="caution">
    <text evidence="6">The sequence shown here is derived from an EMBL/GenBank/DDBJ whole genome shotgun (WGS) entry which is preliminary data.</text>
</comment>
<proteinExistence type="inferred from homology"/>
<organism evidence="6 7">
    <name type="scientific">Candidatus Eubacterium avistercoris</name>
    <dbReference type="NCBI Taxonomy" id="2838567"/>
    <lineage>
        <taxon>Bacteria</taxon>
        <taxon>Bacillati</taxon>
        <taxon>Bacillota</taxon>
        <taxon>Clostridia</taxon>
        <taxon>Eubacteriales</taxon>
        <taxon>Eubacteriaceae</taxon>
        <taxon>Eubacterium</taxon>
    </lineage>
</organism>
<comment type="pathway">
    <text evidence="5">Metabolic intermediate biosynthesis; chorismate biosynthesis; chorismate from D-erythrose 4-phosphate and phosphoenolpyruvate: step 3/7.</text>
</comment>
<feature type="active site" description="Proton donor/acceptor" evidence="5">
    <location>
        <position position="142"/>
    </location>
</feature>
<dbReference type="SUPFAM" id="SSF51569">
    <property type="entry name" value="Aldolase"/>
    <property type="match status" value="1"/>
</dbReference>
<dbReference type="CDD" id="cd00502">
    <property type="entry name" value="DHQase_I"/>
    <property type="match status" value="1"/>
</dbReference>
<dbReference type="GO" id="GO:0003855">
    <property type="term" value="F:3-dehydroquinate dehydratase activity"/>
    <property type="evidence" value="ECO:0007669"/>
    <property type="project" value="UniProtKB-UniRule"/>
</dbReference>
<evidence type="ECO:0000256" key="3">
    <source>
        <dbReference type="ARBA" id="ARBA00023239"/>
    </source>
</evidence>
<name>A0A9D2D3H3_9FIRM</name>
<dbReference type="EMBL" id="DXCH01000209">
    <property type="protein sequence ID" value="HIZ07761.1"/>
    <property type="molecule type" value="Genomic_DNA"/>
</dbReference>
<dbReference type="NCBIfam" id="TIGR01093">
    <property type="entry name" value="aroD"/>
    <property type="match status" value="1"/>
</dbReference>
<comment type="similarity">
    <text evidence="5">Belongs to the type-I 3-dehydroquinase family.</text>
</comment>
<dbReference type="Pfam" id="PF01487">
    <property type="entry name" value="DHquinase_I"/>
    <property type="match status" value="1"/>
</dbReference>
<evidence type="ECO:0000313" key="7">
    <source>
        <dbReference type="Proteomes" id="UP000824024"/>
    </source>
</evidence>
<feature type="binding site" evidence="5">
    <location>
        <position position="235"/>
    </location>
    <ligand>
        <name>3-dehydroquinate</name>
        <dbReference type="ChEBI" id="CHEBI:32364"/>
    </ligand>
</feature>
<comment type="caution">
    <text evidence="5">Lacks conserved residue(s) required for the propagation of feature annotation.</text>
</comment>
<dbReference type="GO" id="GO:0046279">
    <property type="term" value="P:3,4-dihydroxybenzoate biosynthetic process"/>
    <property type="evidence" value="ECO:0007669"/>
    <property type="project" value="TreeGrafter"/>
</dbReference>
<comment type="function">
    <text evidence="5">Involved in the third step of the chorismate pathway, which leads to the biosynthesis of aromatic amino acids. Catalyzes the cis-dehydration of 3-dehydroquinate (DHQ) and introduces the first double bond of the aromatic ring to yield 3-dehydroshikimate.</text>
</comment>
<comment type="catalytic activity">
    <reaction evidence="1 5">
        <text>3-dehydroquinate = 3-dehydroshikimate + H2O</text>
        <dbReference type="Rhea" id="RHEA:21096"/>
        <dbReference type="ChEBI" id="CHEBI:15377"/>
        <dbReference type="ChEBI" id="CHEBI:16630"/>
        <dbReference type="ChEBI" id="CHEBI:32364"/>
        <dbReference type="EC" id="4.2.1.10"/>
    </reaction>
</comment>
<feature type="binding site" evidence="5">
    <location>
        <position position="212"/>
    </location>
    <ligand>
        <name>3-dehydroquinate</name>
        <dbReference type="ChEBI" id="CHEBI:32364"/>
    </ligand>
</feature>
<evidence type="ECO:0000313" key="6">
    <source>
        <dbReference type="EMBL" id="HIZ07761.1"/>
    </source>
</evidence>
<accession>A0A9D2D3H3</accession>
<evidence type="ECO:0000256" key="1">
    <source>
        <dbReference type="ARBA" id="ARBA00001864"/>
    </source>
</evidence>
<dbReference type="HAMAP" id="MF_00214">
    <property type="entry name" value="AroD"/>
    <property type="match status" value="1"/>
</dbReference>
<evidence type="ECO:0000256" key="5">
    <source>
        <dbReference type="HAMAP-Rule" id="MF_00214"/>
    </source>
</evidence>
<reference evidence="6" key="1">
    <citation type="journal article" date="2021" name="PeerJ">
        <title>Extensive microbial diversity within the chicken gut microbiome revealed by metagenomics and culture.</title>
        <authorList>
            <person name="Gilroy R."/>
            <person name="Ravi A."/>
            <person name="Getino M."/>
            <person name="Pursley I."/>
            <person name="Horton D.L."/>
            <person name="Alikhan N.F."/>
            <person name="Baker D."/>
            <person name="Gharbi K."/>
            <person name="Hall N."/>
            <person name="Watson M."/>
            <person name="Adriaenssens E.M."/>
            <person name="Foster-Nyarko E."/>
            <person name="Jarju S."/>
            <person name="Secka A."/>
            <person name="Antonio M."/>
            <person name="Oren A."/>
            <person name="Chaudhuri R.R."/>
            <person name="La Ragione R."/>
            <person name="Hildebrand F."/>
            <person name="Pallen M.J."/>
        </authorList>
    </citation>
    <scope>NUCLEOTIDE SEQUENCE</scope>
    <source>
        <strain evidence="6">CHK192-9172</strain>
    </source>
</reference>
<gene>
    <name evidence="5 6" type="primary">aroD</name>
    <name evidence="6" type="ORF">IAA08_07500</name>
</gene>
<dbReference type="PANTHER" id="PTHR43699:SF1">
    <property type="entry name" value="3-DEHYDROQUINATE DEHYDRATASE"/>
    <property type="match status" value="1"/>
</dbReference>
<protein>
    <recommendedName>
        <fullName evidence="5">3-dehydroquinate dehydratase</fullName>
        <shortName evidence="5">3-dehydroquinase</shortName>
        <ecNumber evidence="5">4.2.1.10</ecNumber>
    </recommendedName>
    <alternativeName>
        <fullName evidence="5">Type I DHQase</fullName>
    </alternativeName>
    <alternativeName>
        <fullName evidence="5">Type I dehydroquinase</fullName>
        <shortName evidence="5">DHQ1</shortName>
    </alternativeName>
</protein>
<feature type="active site" description="Schiff-base intermediate with substrate" evidence="5">
    <location>
        <position position="169"/>
    </location>
</feature>
<dbReference type="Gene3D" id="3.20.20.70">
    <property type="entry name" value="Aldolase class I"/>
    <property type="match status" value="1"/>
</dbReference>